<feature type="chain" id="PRO_5008593676" evidence="6">
    <location>
        <begin position="31"/>
        <end position="247"/>
    </location>
</feature>
<evidence type="ECO:0000256" key="4">
    <source>
        <dbReference type="ARBA" id="ARBA00022764"/>
    </source>
</evidence>
<dbReference type="EMBL" id="LXEP01000003">
    <property type="protein sequence ID" value="OAT23891.1"/>
    <property type="molecule type" value="Genomic_DNA"/>
</dbReference>
<dbReference type="AlphaFoldDB" id="A0A1B7I614"/>
<name>A0A1B7I614_9ENTR</name>
<dbReference type="InterPro" id="IPR008962">
    <property type="entry name" value="PapD-like_sf"/>
</dbReference>
<comment type="similarity">
    <text evidence="2">Belongs to the periplasmic pilus chaperone family.</text>
</comment>
<dbReference type="NCBIfam" id="NF007392">
    <property type="entry name" value="PRK09918.1"/>
    <property type="match status" value="1"/>
</dbReference>
<accession>A0A1B7I614</accession>
<keyword evidence="4" id="KW-0574">Periplasm</keyword>
<dbReference type="Proteomes" id="UP000078504">
    <property type="component" value="Unassembled WGS sequence"/>
</dbReference>
<dbReference type="PANTHER" id="PTHR30251:SF3">
    <property type="entry name" value="FIMBRIAL CHAPARONE PROTEIN"/>
    <property type="match status" value="1"/>
</dbReference>
<dbReference type="GO" id="GO:0071555">
    <property type="term" value="P:cell wall organization"/>
    <property type="evidence" value="ECO:0007669"/>
    <property type="project" value="InterPro"/>
</dbReference>
<evidence type="ECO:0000256" key="2">
    <source>
        <dbReference type="ARBA" id="ARBA00007399"/>
    </source>
</evidence>
<dbReference type="GO" id="GO:0030288">
    <property type="term" value="C:outer membrane-bounded periplasmic space"/>
    <property type="evidence" value="ECO:0007669"/>
    <property type="project" value="InterPro"/>
</dbReference>
<keyword evidence="5" id="KW-0143">Chaperone</keyword>
<dbReference type="SUPFAM" id="SSF49584">
    <property type="entry name" value="Periplasmic chaperone C-domain"/>
    <property type="match status" value="1"/>
</dbReference>
<dbReference type="InterPro" id="IPR036316">
    <property type="entry name" value="Pili_assmbl_chap_C_dom_sf"/>
</dbReference>
<evidence type="ECO:0000313" key="8">
    <source>
        <dbReference type="EMBL" id="OAT23891.1"/>
    </source>
</evidence>
<dbReference type="RefSeq" id="WP_209438593.1">
    <property type="nucleotide sequence ID" value="NZ_LXEP01000003.1"/>
</dbReference>
<sequence>MKFMLKNNPSVLTATLFGALVLTVAKPVIADGMVPETSVVIVNEADGEATMKVTNSDSTASLLHVKVLDIPEDKEPLLLVTPSVTRVEAGKAQQVRFILRTGNTPLKTQRLKRASFEGIPSQKREATQNESRVGVSVRQNLPVIIHPRGLARNDSPWIGLQWSLSNGKLTVSNPSAYVVRLSPEVTLLPSQTRAQIAKSYILPGEKLDVSVTSAASSASGVRIAPATVYGYAVNHYDAPLNGKNVSQ</sequence>
<evidence type="ECO:0000256" key="5">
    <source>
        <dbReference type="ARBA" id="ARBA00023186"/>
    </source>
</evidence>
<comment type="caution">
    <text evidence="8">The sequence shown here is derived from an EMBL/GenBank/DDBJ whole genome shotgun (WGS) entry which is preliminary data.</text>
</comment>
<feature type="signal peptide" evidence="6">
    <location>
        <begin position="1"/>
        <end position="30"/>
    </location>
</feature>
<proteinExistence type="inferred from homology"/>
<comment type="subcellular location">
    <subcellularLocation>
        <location evidence="1">Periplasm</location>
    </subcellularLocation>
</comment>
<feature type="domain" description="Pili assembly chaperone N-terminal" evidence="7">
    <location>
        <begin position="32"/>
        <end position="150"/>
    </location>
</feature>
<gene>
    <name evidence="8" type="ORF">M977_00181</name>
</gene>
<dbReference type="InterPro" id="IPR013783">
    <property type="entry name" value="Ig-like_fold"/>
</dbReference>
<dbReference type="InterPro" id="IPR001829">
    <property type="entry name" value="Pili_assmbl_chaperone_bac"/>
</dbReference>
<evidence type="ECO:0000256" key="3">
    <source>
        <dbReference type="ARBA" id="ARBA00022729"/>
    </source>
</evidence>
<dbReference type="PANTHER" id="PTHR30251">
    <property type="entry name" value="PILUS ASSEMBLY CHAPERONE"/>
    <property type="match status" value="1"/>
</dbReference>
<evidence type="ECO:0000313" key="9">
    <source>
        <dbReference type="Proteomes" id="UP000078504"/>
    </source>
</evidence>
<dbReference type="PRINTS" id="PR00969">
    <property type="entry name" value="CHAPERONPILI"/>
</dbReference>
<evidence type="ECO:0000256" key="6">
    <source>
        <dbReference type="SAM" id="SignalP"/>
    </source>
</evidence>
<evidence type="ECO:0000259" key="7">
    <source>
        <dbReference type="Pfam" id="PF00345"/>
    </source>
</evidence>
<dbReference type="Gene3D" id="2.60.40.10">
    <property type="entry name" value="Immunoglobulins"/>
    <property type="match status" value="2"/>
</dbReference>
<keyword evidence="3 6" id="KW-0732">Signal</keyword>
<dbReference type="PATRIC" id="fig|1354253.4.peg.186"/>
<organism evidence="8 9">
    <name type="scientific">Buttiauxella gaviniae ATCC 51604</name>
    <dbReference type="NCBI Taxonomy" id="1354253"/>
    <lineage>
        <taxon>Bacteria</taxon>
        <taxon>Pseudomonadati</taxon>
        <taxon>Pseudomonadota</taxon>
        <taxon>Gammaproteobacteria</taxon>
        <taxon>Enterobacterales</taxon>
        <taxon>Enterobacteriaceae</taxon>
        <taxon>Buttiauxella</taxon>
    </lineage>
</organism>
<dbReference type="SUPFAM" id="SSF49354">
    <property type="entry name" value="PapD-like"/>
    <property type="match status" value="1"/>
</dbReference>
<dbReference type="Pfam" id="PF00345">
    <property type="entry name" value="PapD_N"/>
    <property type="match status" value="1"/>
</dbReference>
<reference evidence="8 9" key="1">
    <citation type="submission" date="2016-04" db="EMBL/GenBank/DDBJ databases">
        <title>ATOL: Assembling a taxonomically balanced genome-scale reconstruction of the evolutionary history of the Enterobacteriaceae.</title>
        <authorList>
            <person name="Plunkett G.III."/>
            <person name="Neeno-Eckwall E.C."/>
            <person name="Glasner J.D."/>
            <person name="Perna N.T."/>
        </authorList>
    </citation>
    <scope>NUCLEOTIDE SEQUENCE [LARGE SCALE GENOMIC DNA]</scope>
    <source>
        <strain evidence="8 9">ATCC 51604</strain>
    </source>
</reference>
<protein>
    <submittedName>
        <fullName evidence="8">Beta-fimbriae chaperone protein</fullName>
    </submittedName>
</protein>
<evidence type="ECO:0000256" key="1">
    <source>
        <dbReference type="ARBA" id="ARBA00004418"/>
    </source>
</evidence>
<dbReference type="InterPro" id="IPR016147">
    <property type="entry name" value="Pili_assmbl_chaperone_N"/>
</dbReference>
<dbReference type="InterPro" id="IPR050643">
    <property type="entry name" value="Periplasmic_pilus_chap"/>
</dbReference>